<dbReference type="Proteomes" id="UP000294689">
    <property type="component" value="Unassembled WGS sequence"/>
</dbReference>
<comment type="caution">
    <text evidence="1">The sequence shown here is derived from an EMBL/GenBank/DDBJ whole genome shotgun (WGS) entry which is preliminary data.</text>
</comment>
<sequence length="262" mass="30086">MHDIDFDSKQHKLIFIASEDVTPESPNTFKRQHNNFYIDDIGVLNKIKNQFIQDKRDIPTGFKSEYDISVVDAKNDQLFNGKLDLSNGVLLASDSYYDFSTALTLIPEKFLKPLEKLRIEVNSMKNAKKLINIIEDHNGIIYGSLNFRTKIKAYNGMTILKVKKDYLNASEITEETTLKVKNDLKKLGDVFVEVSYCNDPDYCTFYIYTEKLNADAIPSAYKIVKPLSDTLLEPIVVYNVSVETLRTAMKAKDFTMDITRYN</sequence>
<name>A0A4R7PJ25_9FLAO</name>
<dbReference type="AlphaFoldDB" id="A0A4R7PJ25"/>
<proteinExistence type="predicted"/>
<gene>
    <name evidence="1" type="ORF">BXY82_2973</name>
</gene>
<accession>A0A4R7PJ25</accession>
<dbReference type="EMBL" id="SOBW01000010">
    <property type="protein sequence ID" value="TDU34307.1"/>
    <property type="molecule type" value="Genomic_DNA"/>
</dbReference>
<organism evidence="1 2">
    <name type="scientific">Gelidibacter sediminis</name>
    <dbReference type="NCBI Taxonomy" id="1608710"/>
    <lineage>
        <taxon>Bacteria</taxon>
        <taxon>Pseudomonadati</taxon>
        <taxon>Bacteroidota</taxon>
        <taxon>Flavobacteriia</taxon>
        <taxon>Flavobacteriales</taxon>
        <taxon>Flavobacteriaceae</taxon>
        <taxon>Gelidibacter</taxon>
    </lineage>
</organism>
<reference evidence="1 2" key="1">
    <citation type="submission" date="2019-03" db="EMBL/GenBank/DDBJ databases">
        <title>Genomic Encyclopedia of Archaeal and Bacterial Type Strains, Phase II (KMG-II): from individual species to whole genera.</title>
        <authorList>
            <person name="Goeker M."/>
        </authorList>
    </citation>
    <scope>NUCLEOTIDE SEQUENCE [LARGE SCALE GENOMIC DNA]</scope>
    <source>
        <strain evidence="1 2">DSM 28135</strain>
    </source>
</reference>
<protein>
    <submittedName>
        <fullName evidence="1">Uncharacterized protein</fullName>
    </submittedName>
</protein>
<evidence type="ECO:0000313" key="1">
    <source>
        <dbReference type="EMBL" id="TDU34307.1"/>
    </source>
</evidence>
<evidence type="ECO:0000313" key="2">
    <source>
        <dbReference type="Proteomes" id="UP000294689"/>
    </source>
</evidence>
<keyword evidence="2" id="KW-1185">Reference proteome</keyword>